<dbReference type="EMBL" id="JXTC01000005">
    <property type="protein sequence ID" value="POO02139.1"/>
    <property type="molecule type" value="Genomic_DNA"/>
</dbReference>
<sequence length="103" mass="11272">IWPSNHLKVVGDDEIRLYSPAVTKTEVGCQKFRRKTSLVAENLEDQLSATGARNSTKPMGLSSSESPLLHGCCVGLAAVVCCNFGLQLKLAFLETFVDFSLRR</sequence>
<reference evidence="2" key="1">
    <citation type="submission" date="2016-06" db="EMBL/GenBank/DDBJ databases">
        <title>Parallel loss of symbiosis genes in relatives of nitrogen-fixing non-legume Parasponia.</title>
        <authorList>
            <person name="Van Velzen R."/>
            <person name="Holmer R."/>
            <person name="Bu F."/>
            <person name="Rutten L."/>
            <person name="Van Zeijl A."/>
            <person name="Liu W."/>
            <person name="Santuari L."/>
            <person name="Cao Q."/>
            <person name="Sharma T."/>
            <person name="Shen D."/>
            <person name="Roswanjaya Y."/>
            <person name="Wardhani T."/>
            <person name="Kalhor M.S."/>
            <person name="Jansen J."/>
            <person name="Van den Hoogen J."/>
            <person name="Gungor B."/>
            <person name="Hartog M."/>
            <person name="Hontelez J."/>
            <person name="Verver J."/>
            <person name="Yang W.-C."/>
            <person name="Schijlen E."/>
            <person name="Repin R."/>
            <person name="Schilthuizen M."/>
            <person name="Schranz E."/>
            <person name="Heidstra R."/>
            <person name="Miyata K."/>
            <person name="Fedorova E."/>
            <person name="Kohlen W."/>
            <person name="Bisseling T."/>
            <person name="Smit S."/>
            <person name="Geurts R."/>
        </authorList>
    </citation>
    <scope>NUCLEOTIDE SEQUENCE [LARGE SCALE GENOMIC DNA]</scope>
    <source>
        <strain evidence="2">cv. RG33-2</strain>
    </source>
</reference>
<evidence type="ECO:0000313" key="2">
    <source>
        <dbReference type="Proteomes" id="UP000237000"/>
    </source>
</evidence>
<comment type="caution">
    <text evidence="1">The sequence shown here is derived from an EMBL/GenBank/DDBJ whole genome shotgun (WGS) entry which is preliminary data.</text>
</comment>
<keyword evidence="2" id="KW-1185">Reference proteome</keyword>
<proteinExistence type="predicted"/>
<dbReference type="Proteomes" id="UP000237000">
    <property type="component" value="Unassembled WGS sequence"/>
</dbReference>
<dbReference type="InParanoid" id="A0A2P5FWI2"/>
<gene>
    <name evidence="1" type="ORF">TorRG33x02_019230</name>
</gene>
<protein>
    <submittedName>
        <fullName evidence="1">Uncharacterized protein</fullName>
    </submittedName>
</protein>
<evidence type="ECO:0000313" key="1">
    <source>
        <dbReference type="EMBL" id="POO02139.1"/>
    </source>
</evidence>
<feature type="non-terminal residue" evidence="1">
    <location>
        <position position="1"/>
    </location>
</feature>
<accession>A0A2P5FWI2</accession>
<organism evidence="1 2">
    <name type="scientific">Trema orientale</name>
    <name type="common">Charcoal tree</name>
    <name type="synonym">Celtis orientalis</name>
    <dbReference type="NCBI Taxonomy" id="63057"/>
    <lineage>
        <taxon>Eukaryota</taxon>
        <taxon>Viridiplantae</taxon>
        <taxon>Streptophyta</taxon>
        <taxon>Embryophyta</taxon>
        <taxon>Tracheophyta</taxon>
        <taxon>Spermatophyta</taxon>
        <taxon>Magnoliopsida</taxon>
        <taxon>eudicotyledons</taxon>
        <taxon>Gunneridae</taxon>
        <taxon>Pentapetalae</taxon>
        <taxon>rosids</taxon>
        <taxon>fabids</taxon>
        <taxon>Rosales</taxon>
        <taxon>Cannabaceae</taxon>
        <taxon>Trema</taxon>
    </lineage>
</organism>
<name>A0A2P5FWI2_TREOI</name>
<dbReference type="AlphaFoldDB" id="A0A2P5FWI2"/>